<feature type="domain" description="CRAL-TRIO" evidence="2">
    <location>
        <begin position="107"/>
        <end position="230"/>
    </location>
</feature>
<dbReference type="Gene3D" id="3.40.525.10">
    <property type="entry name" value="CRAL-TRIO lipid binding domain"/>
    <property type="match status" value="1"/>
</dbReference>
<organism evidence="3 4">
    <name type="scientific">Ditylenchus dipsaci</name>
    <dbReference type="NCBI Taxonomy" id="166011"/>
    <lineage>
        <taxon>Eukaryota</taxon>
        <taxon>Metazoa</taxon>
        <taxon>Ecdysozoa</taxon>
        <taxon>Nematoda</taxon>
        <taxon>Chromadorea</taxon>
        <taxon>Rhabditida</taxon>
        <taxon>Tylenchina</taxon>
        <taxon>Tylenchomorpha</taxon>
        <taxon>Sphaerularioidea</taxon>
        <taxon>Anguinidae</taxon>
        <taxon>Anguininae</taxon>
        <taxon>Ditylenchus</taxon>
    </lineage>
</organism>
<dbReference type="CDD" id="cd00170">
    <property type="entry name" value="SEC14"/>
    <property type="match status" value="1"/>
</dbReference>
<dbReference type="PROSITE" id="PS50191">
    <property type="entry name" value="CRAL_TRIO"/>
    <property type="match status" value="1"/>
</dbReference>
<evidence type="ECO:0000256" key="1">
    <source>
        <dbReference type="SAM" id="MobiDB-lite"/>
    </source>
</evidence>
<reference evidence="4" key="1">
    <citation type="submission" date="2022-11" db="UniProtKB">
        <authorList>
            <consortium name="WormBaseParasite"/>
        </authorList>
    </citation>
    <scope>IDENTIFICATION</scope>
</reference>
<dbReference type="InterPro" id="IPR001251">
    <property type="entry name" value="CRAL-TRIO_dom"/>
</dbReference>
<dbReference type="SUPFAM" id="SSF52087">
    <property type="entry name" value="CRAL/TRIO domain"/>
    <property type="match status" value="1"/>
</dbReference>
<dbReference type="AlphaFoldDB" id="A0A915CQP6"/>
<protein>
    <submittedName>
        <fullName evidence="4">CRAL-TRIO domain-containing protein</fullName>
    </submittedName>
</protein>
<sequence>NHQQRSSRRIALLLSDSAHADESNRLNRAEDRPSTPYARRGRRRAIVAQDQDCRISSAPSVWKNVNLSVGCIHCRQLWLENVYEKWFRTNNISHLNETARYPETALTYKLVKETEEKHSPKYPYGVIFIIDFEEVHFKNLLNLKTLWKIKNVLHETQGSFSELTKQIILLHTSEGFETFYKWVSPLLKQRTIDKVKRCTTNDEHKTQENITKAIGMQNTPTEYGGSLNKD</sequence>
<feature type="region of interest" description="Disordered" evidence="1">
    <location>
        <begin position="22"/>
        <end position="41"/>
    </location>
</feature>
<evidence type="ECO:0000313" key="3">
    <source>
        <dbReference type="Proteomes" id="UP000887574"/>
    </source>
</evidence>
<dbReference type="Pfam" id="PF00650">
    <property type="entry name" value="CRAL_TRIO"/>
    <property type="match status" value="1"/>
</dbReference>
<dbReference type="InterPro" id="IPR036865">
    <property type="entry name" value="CRAL-TRIO_dom_sf"/>
</dbReference>
<name>A0A915CQP6_9BILA</name>
<feature type="compositionally biased region" description="Basic and acidic residues" evidence="1">
    <location>
        <begin position="22"/>
        <end position="33"/>
    </location>
</feature>
<dbReference type="WBParaSite" id="jg11582">
    <property type="protein sequence ID" value="jg11582"/>
    <property type="gene ID" value="jg11582"/>
</dbReference>
<proteinExistence type="predicted"/>
<accession>A0A915CQP6</accession>
<evidence type="ECO:0000259" key="2">
    <source>
        <dbReference type="PROSITE" id="PS50191"/>
    </source>
</evidence>
<evidence type="ECO:0000313" key="4">
    <source>
        <dbReference type="WBParaSite" id="jg11582"/>
    </source>
</evidence>
<keyword evidence="3" id="KW-1185">Reference proteome</keyword>
<dbReference type="Proteomes" id="UP000887574">
    <property type="component" value="Unplaced"/>
</dbReference>